<dbReference type="RefSeq" id="WP_161390961.1">
    <property type="nucleotide sequence ID" value="NZ_JBHSCP010000001.1"/>
</dbReference>
<feature type="transmembrane region" description="Helical" evidence="1">
    <location>
        <begin position="216"/>
        <end position="236"/>
    </location>
</feature>
<evidence type="ECO:0000313" key="3">
    <source>
        <dbReference type="EMBL" id="MXO99217.1"/>
    </source>
</evidence>
<accession>A0A6I4TWQ2</accession>
<feature type="domain" description="Acyltransferase 3" evidence="2">
    <location>
        <begin position="11"/>
        <end position="355"/>
    </location>
</feature>
<keyword evidence="1" id="KW-0812">Transmembrane</keyword>
<feature type="transmembrane region" description="Helical" evidence="1">
    <location>
        <begin position="141"/>
        <end position="161"/>
    </location>
</feature>
<comment type="caution">
    <text evidence="3">The sequence shown here is derived from an EMBL/GenBank/DDBJ whole genome shotgun (WGS) entry which is preliminary data.</text>
</comment>
<gene>
    <name evidence="3" type="ORF">GRI97_09475</name>
</gene>
<evidence type="ECO:0000259" key="2">
    <source>
        <dbReference type="Pfam" id="PF01757"/>
    </source>
</evidence>
<feature type="transmembrane region" description="Helical" evidence="1">
    <location>
        <begin position="56"/>
        <end position="78"/>
    </location>
</feature>
<dbReference type="PANTHER" id="PTHR36927:SF1">
    <property type="entry name" value="MDO-LIKE PROTEIN"/>
    <property type="match status" value="1"/>
</dbReference>
<keyword evidence="1" id="KW-0472">Membrane</keyword>
<dbReference type="InterPro" id="IPR002656">
    <property type="entry name" value="Acyl_transf_3_dom"/>
</dbReference>
<feature type="transmembrane region" description="Helical" evidence="1">
    <location>
        <begin position="181"/>
        <end position="204"/>
    </location>
</feature>
<dbReference type="EMBL" id="WTYJ01000002">
    <property type="protein sequence ID" value="MXO99217.1"/>
    <property type="molecule type" value="Genomic_DNA"/>
</dbReference>
<dbReference type="Pfam" id="PF01757">
    <property type="entry name" value="Acyl_transf_3"/>
    <property type="match status" value="1"/>
</dbReference>
<feature type="transmembrane region" description="Helical" evidence="1">
    <location>
        <begin position="90"/>
        <end position="111"/>
    </location>
</feature>
<dbReference type="PANTHER" id="PTHR36927">
    <property type="entry name" value="BLR4337 PROTEIN"/>
    <property type="match status" value="1"/>
</dbReference>
<feature type="transmembrane region" description="Helical" evidence="1">
    <location>
        <begin position="273"/>
        <end position="296"/>
    </location>
</feature>
<proteinExistence type="predicted"/>
<keyword evidence="3" id="KW-0012">Acyltransferase</keyword>
<reference evidence="3 4" key="1">
    <citation type="submission" date="2019-12" db="EMBL/GenBank/DDBJ databases">
        <title>Genomic-based taxomic classification of the family Erythrobacteraceae.</title>
        <authorList>
            <person name="Xu L."/>
        </authorList>
    </citation>
    <scope>NUCLEOTIDE SEQUENCE [LARGE SCALE GENOMIC DNA]</scope>
    <source>
        <strain evidence="3 4">S36</strain>
    </source>
</reference>
<keyword evidence="4" id="KW-1185">Reference proteome</keyword>
<organism evidence="3 4">
    <name type="scientific">Croceibacterium xixiisoli</name>
    <dbReference type="NCBI Taxonomy" id="1476466"/>
    <lineage>
        <taxon>Bacteria</taxon>
        <taxon>Pseudomonadati</taxon>
        <taxon>Pseudomonadota</taxon>
        <taxon>Alphaproteobacteria</taxon>
        <taxon>Sphingomonadales</taxon>
        <taxon>Erythrobacteraceae</taxon>
        <taxon>Croceibacterium</taxon>
    </lineage>
</organism>
<evidence type="ECO:0000256" key="1">
    <source>
        <dbReference type="SAM" id="Phobius"/>
    </source>
</evidence>
<name>A0A6I4TWQ2_9SPHN</name>
<feature type="transmembrane region" description="Helical" evidence="1">
    <location>
        <begin position="248"/>
        <end position="267"/>
    </location>
</feature>
<dbReference type="GO" id="GO:0016747">
    <property type="term" value="F:acyltransferase activity, transferring groups other than amino-acyl groups"/>
    <property type="evidence" value="ECO:0007669"/>
    <property type="project" value="InterPro"/>
</dbReference>
<keyword evidence="3" id="KW-0808">Transferase</keyword>
<feature type="transmembrane region" description="Helical" evidence="1">
    <location>
        <begin position="341"/>
        <end position="359"/>
    </location>
</feature>
<protein>
    <submittedName>
        <fullName evidence="3">Acyltransferase family protein</fullName>
    </submittedName>
</protein>
<dbReference type="OrthoDB" id="8288190at2"/>
<evidence type="ECO:0000313" key="4">
    <source>
        <dbReference type="Proteomes" id="UP000469430"/>
    </source>
</evidence>
<keyword evidence="1" id="KW-1133">Transmembrane helix</keyword>
<dbReference type="Proteomes" id="UP000469430">
    <property type="component" value="Unassembled WGS sequence"/>
</dbReference>
<sequence length="401" mass="44778">MNTAVAGERQHYWDTLRALLMLLGIPYHVALSYRPGETWIVRSNEGWAPFPQIAEFIHLFRMPAFFLIAGYFAALLLSRRAPALWLKQRFVRLGIPFITSILVLVPIMNLACEFSNLPYSKALSSFLWNSSHSGGYWVRHLWFIIVLLYLSTMMAALSGVIPRLRTGYIAEGFDRLCARHILPALLVLGLVIGLWRAGVLEAFYIAGLNTNLLQQILRLDELILFAPWFLLGFLFQRAPATLKSFTRVSLPMVVLAAVFTVLAFRVAPDLHPATGRLLSTFAILTLTQVVIAAAHYWMDRPSMLVSRFVDAAFVIYLFHMPIITILVWLGQDVPVPTAVKGIGVMAITLALSWGAWLVIARVRLLAWLFNGTEPTLGRHAAGLTTGLARSQNKTKAPALLS</sequence>
<dbReference type="AlphaFoldDB" id="A0A6I4TWQ2"/>
<feature type="transmembrane region" description="Helical" evidence="1">
    <location>
        <begin position="308"/>
        <end position="329"/>
    </location>
</feature>
<feature type="transmembrane region" description="Helical" evidence="1">
    <location>
        <begin position="18"/>
        <end position="36"/>
    </location>
</feature>
<dbReference type="InterPro" id="IPR050623">
    <property type="entry name" value="Glucan_succinyl_AcylTrfase"/>
</dbReference>